<dbReference type="PANTHER" id="PTHR21585">
    <property type="entry name" value="FULL-LENGTH CDNA CLONE CS0DC025YL05 OF NEUROBLASTOMA"/>
    <property type="match status" value="1"/>
</dbReference>
<keyword evidence="2" id="KW-0812">Transmembrane</keyword>
<comment type="caution">
    <text evidence="3">The sequence shown here is derived from an EMBL/GenBank/DDBJ whole genome shotgun (WGS) entry which is preliminary data.</text>
</comment>
<dbReference type="PANTHER" id="PTHR21585:SF0">
    <property type="entry name" value="ARMADILLO-LIKE HELICAL DOMAIN-CONTAINING PROTEIN 4"/>
    <property type="match status" value="1"/>
</dbReference>
<dbReference type="Proteomes" id="UP001214576">
    <property type="component" value="Unassembled WGS sequence"/>
</dbReference>
<feature type="compositionally biased region" description="Basic and acidic residues" evidence="1">
    <location>
        <begin position="315"/>
        <end position="324"/>
    </location>
</feature>
<sequence>MAGPASQVLLGLVLPSQPLMYMTVAPPGNKEELSRKPKERREAEGLGVSKGSREPGRGLTAVVEKFPETKICSFESFDCSVPDASQWSAAEERVGAAVVTEMCYFAENKHLLLLNFAAQCLAFPNVERREMVLLHAEKGQSERLNTDDLENDSVTSKYTPVSGDPMIVLAGPSTMSLNTVFPSNKETPPIGAMLMQADGSNIYTATEPEVPAGEEVFGSSQPERMSPKSRPSKATLTNPVVPTASLNIDEREEPSRGTIIQPTVEGTTEATQGFLSYVDDQLFATESPEGLSLGHSPLSLVNTKEMLTTIPRTEKFEANPEHKTTSLPGSKLTAGTEPSQMTADNTQATAATKHWLPTSESILSVEPETDSLLGAPEVTMSVSTAVAAAPVISDEWDDTKLESVSQIKTPKLGDNTETQVRMEISQTTQAPGISMEGMEEGEALTEAADVSLKLPEMETHMETTLLMARGGERASDQSSFTPTSPMGDTKVSVMNLVQDTADFVESTKENSVMFLETTVSISEYESEVHQPLGNRFKDIITQEMTTAVQAAEATVSLVTQEQQVATLEVTRGEDKTEGGSELPSATADAPRVTQLSRRWEPLATVVSTTPIPVSFKVTPAVEDVIDTVTGPSEELFTPILGSPVTPPGITEEAPSTSPALADPEASSERRTAAPSFSYVNTAASYGLDQLESEEGEDDEDEEDEEEEDEEEEDEEEDEEDKDADSLDEALGDTELPGFTLPGVTSQEPGLEQENVVSLEGVTFQVPDAVQWEQQNQGLVYRVHLPFLTQKSESNPSTCDLDPIDYLMLLELIETARAVSLTIIWFSEFPTVGKPVSALDPDAISTSLPFSLIYPWAAIHRLLEGVILEDKPVSCFSMKGYGYSYTCISQAGYMSGMLVPVGVGIAGALFILGALYSIKVMNRRRRNGFKRHKRKQREFNSMQDRVMLLADSSEDEF</sequence>
<evidence type="ECO:0000313" key="4">
    <source>
        <dbReference type="Proteomes" id="UP001214576"/>
    </source>
</evidence>
<dbReference type="EMBL" id="JAKZEL010000009">
    <property type="protein sequence ID" value="KAI4540621.1"/>
    <property type="molecule type" value="Genomic_DNA"/>
</dbReference>
<evidence type="ECO:0000313" key="3">
    <source>
        <dbReference type="EMBL" id="KAI4540621.1"/>
    </source>
</evidence>
<keyword evidence="2" id="KW-0472">Membrane</keyword>
<organism evidence="3 4">
    <name type="scientific">Ovis ammon polii</name>
    <dbReference type="NCBI Taxonomy" id="230172"/>
    <lineage>
        <taxon>Eukaryota</taxon>
        <taxon>Metazoa</taxon>
        <taxon>Chordata</taxon>
        <taxon>Craniata</taxon>
        <taxon>Vertebrata</taxon>
        <taxon>Euteleostomi</taxon>
        <taxon>Mammalia</taxon>
        <taxon>Eutheria</taxon>
        <taxon>Laurasiatheria</taxon>
        <taxon>Artiodactyla</taxon>
        <taxon>Ruminantia</taxon>
        <taxon>Pecora</taxon>
        <taxon>Bovidae</taxon>
        <taxon>Caprinae</taxon>
        <taxon>Ovis</taxon>
    </lineage>
</organism>
<keyword evidence="4" id="KW-1185">Reference proteome</keyword>
<feature type="region of interest" description="Disordered" evidence="1">
    <location>
        <begin position="570"/>
        <end position="592"/>
    </location>
</feature>
<dbReference type="AlphaFoldDB" id="A0AAD4U7C9"/>
<evidence type="ECO:0000256" key="2">
    <source>
        <dbReference type="SAM" id="Phobius"/>
    </source>
</evidence>
<dbReference type="InterPro" id="IPR031524">
    <property type="entry name" value="ARMH4"/>
</dbReference>
<name>A0AAD4U7C9_OVIAM</name>
<dbReference type="Pfam" id="PF15767">
    <property type="entry name" value="ARMH4"/>
    <property type="match status" value="1"/>
</dbReference>
<accession>A0AAD4U7C9</accession>
<feature type="region of interest" description="Disordered" evidence="1">
    <location>
        <begin position="213"/>
        <end position="238"/>
    </location>
</feature>
<gene>
    <name evidence="3" type="ORF">MG293_009662</name>
</gene>
<feature type="region of interest" description="Disordered" evidence="1">
    <location>
        <begin position="633"/>
        <end position="749"/>
    </location>
</feature>
<feature type="region of interest" description="Disordered" evidence="1">
    <location>
        <begin position="315"/>
        <end position="339"/>
    </location>
</feature>
<protein>
    <submittedName>
        <fullName evidence="3">Uncharacterized protein</fullName>
    </submittedName>
</protein>
<feature type="compositionally biased region" description="Basic and acidic residues" evidence="1">
    <location>
        <begin position="29"/>
        <end position="44"/>
    </location>
</feature>
<feature type="region of interest" description="Disordered" evidence="1">
    <location>
        <begin position="25"/>
        <end position="56"/>
    </location>
</feature>
<evidence type="ECO:0000256" key="1">
    <source>
        <dbReference type="SAM" id="MobiDB-lite"/>
    </source>
</evidence>
<proteinExistence type="predicted"/>
<keyword evidence="2" id="KW-1133">Transmembrane helix</keyword>
<reference evidence="3" key="1">
    <citation type="submission" date="2022-03" db="EMBL/GenBank/DDBJ databases">
        <title>Genomic analyses of argali, domestic sheep and their hybrids provide insights into chromosomal evolution, heterosis and genetic basis of agronomic traits.</title>
        <authorList>
            <person name="Li M."/>
        </authorList>
    </citation>
    <scope>NUCLEOTIDE SEQUENCE</scope>
    <source>
        <strain evidence="3">CAU-MHL-2022a</strain>
        <tissue evidence="3">Skin</tissue>
    </source>
</reference>
<feature type="compositionally biased region" description="Acidic residues" evidence="1">
    <location>
        <begin position="690"/>
        <end position="731"/>
    </location>
</feature>
<feature type="transmembrane region" description="Helical" evidence="2">
    <location>
        <begin position="892"/>
        <end position="915"/>
    </location>
</feature>